<dbReference type="Proteomes" id="UP001497482">
    <property type="component" value="Chromosome 1"/>
</dbReference>
<accession>A0AAV2ITB4</accession>
<name>A0AAV2ITB4_KNICA</name>
<reference evidence="1 2" key="1">
    <citation type="submission" date="2024-04" db="EMBL/GenBank/DDBJ databases">
        <authorList>
            <person name="Waldvogel A.-M."/>
            <person name="Schoenle A."/>
        </authorList>
    </citation>
    <scope>NUCLEOTIDE SEQUENCE [LARGE SCALE GENOMIC DNA]</scope>
</reference>
<gene>
    <name evidence="1" type="ORF">KC01_LOCUS582</name>
</gene>
<evidence type="ECO:0000313" key="1">
    <source>
        <dbReference type="EMBL" id="CAL1567843.1"/>
    </source>
</evidence>
<dbReference type="AlphaFoldDB" id="A0AAV2ITB4"/>
<dbReference type="EMBL" id="OZ035823">
    <property type="protein sequence ID" value="CAL1567843.1"/>
    <property type="molecule type" value="Genomic_DNA"/>
</dbReference>
<proteinExistence type="predicted"/>
<protein>
    <submittedName>
        <fullName evidence="1">Uncharacterized protein</fullName>
    </submittedName>
</protein>
<keyword evidence="2" id="KW-1185">Reference proteome</keyword>
<evidence type="ECO:0000313" key="2">
    <source>
        <dbReference type="Proteomes" id="UP001497482"/>
    </source>
</evidence>
<organism evidence="1 2">
    <name type="scientific">Knipowitschia caucasica</name>
    <name type="common">Caucasian dwarf goby</name>
    <name type="synonym">Pomatoschistus caucasicus</name>
    <dbReference type="NCBI Taxonomy" id="637954"/>
    <lineage>
        <taxon>Eukaryota</taxon>
        <taxon>Metazoa</taxon>
        <taxon>Chordata</taxon>
        <taxon>Craniata</taxon>
        <taxon>Vertebrata</taxon>
        <taxon>Euteleostomi</taxon>
        <taxon>Actinopterygii</taxon>
        <taxon>Neopterygii</taxon>
        <taxon>Teleostei</taxon>
        <taxon>Neoteleostei</taxon>
        <taxon>Acanthomorphata</taxon>
        <taxon>Gobiaria</taxon>
        <taxon>Gobiiformes</taxon>
        <taxon>Gobioidei</taxon>
        <taxon>Gobiidae</taxon>
        <taxon>Gobiinae</taxon>
        <taxon>Knipowitschia</taxon>
    </lineage>
</organism>
<sequence length="96" mass="10483">MSLCDSDSWGGLGGWGLGGCSLVGQLLLPSASSDREGLVPQLLPECQQPLWTSHTPRSRLWRFLRSFTSSDHSRVGHCLNTSDITSSQIFEGFGWS</sequence>